<name>G4TEB0_SERID</name>
<dbReference type="InterPro" id="IPR016193">
    <property type="entry name" value="Cytidine_deaminase-like"/>
</dbReference>
<dbReference type="OMA" id="PCQMCAG"/>
<keyword evidence="2" id="KW-0378">Hydrolase</keyword>
<feature type="domain" description="CMP/dCMP-type deaminase" evidence="5">
    <location>
        <begin position="34"/>
        <end position="147"/>
    </location>
</feature>
<dbReference type="STRING" id="1109443.G4TEB0"/>
<evidence type="ECO:0000259" key="5">
    <source>
        <dbReference type="PROSITE" id="PS51747"/>
    </source>
</evidence>
<dbReference type="FunCoup" id="G4TEB0">
    <property type="interactions" value="133"/>
</dbReference>
<dbReference type="EMBL" id="CAFZ01000060">
    <property type="protein sequence ID" value="CCA69653.1"/>
    <property type="molecule type" value="Genomic_DNA"/>
</dbReference>
<dbReference type="HOGENOM" id="CLU_025810_8_1_1"/>
<evidence type="ECO:0000256" key="3">
    <source>
        <dbReference type="ARBA" id="ARBA00022833"/>
    </source>
</evidence>
<gene>
    <name evidence="6" type="ORF">PIIN_03592</name>
</gene>
<accession>G4TEB0</accession>
<evidence type="ECO:0000256" key="2">
    <source>
        <dbReference type="ARBA" id="ARBA00022801"/>
    </source>
</evidence>
<dbReference type="PANTHER" id="PTHR11079:SF149">
    <property type="entry name" value="TRNA-SPECIFIC ADENOSINE DEAMINASE 2"/>
    <property type="match status" value="1"/>
</dbReference>
<dbReference type="Gene3D" id="3.40.140.10">
    <property type="entry name" value="Cytidine Deaminase, domain 2"/>
    <property type="match status" value="1"/>
</dbReference>
<dbReference type="SUPFAM" id="SSF53927">
    <property type="entry name" value="Cytidine deaminase-like"/>
    <property type="match status" value="1"/>
</dbReference>
<dbReference type="GO" id="GO:0005634">
    <property type="term" value="C:nucleus"/>
    <property type="evidence" value="ECO:0007669"/>
    <property type="project" value="TreeGrafter"/>
</dbReference>
<dbReference type="OrthoDB" id="1701769at2759"/>
<dbReference type="PROSITE" id="PS00903">
    <property type="entry name" value="CYT_DCMP_DEAMINASES_1"/>
    <property type="match status" value="1"/>
</dbReference>
<dbReference type="PROSITE" id="PS51747">
    <property type="entry name" value="CYT_DCMP_DEAMINASES_2"/>
    <property type="match status" value="1"/>
</dbReference>
<dbReference type="InterPro" id="IPR016192">
    <property type="entry name" value="APOBEC/CMP_deaminase_Zn-bd"/>
</dbReference>
<protein>
    <submittedName>
        <fullName evidence="6">Related to TAD2-tRNA-specific adenosine deaminase 2</fullName>
    </submittedName>
</protein>
<dbReference type="eggNOG" id="KOG1018">
    <property type="taxonomic scope" value="Eukaryota"/>
</dbReference>
<dbReference type="AlphaFoldDB" id="G4TEB0"/>
<dbReference type="GO" id="GO:0002100">
    <property type="term" value="P:tRNA wobble adenosine to inosine editing"/>
    <property type="evidence" value="ECO:0007669"/>
    <property type="project" value="InterPro"/>
</dbReference>
<dbReference type="GO" id="GO:0008270">
    <property type="term" value="F:zinc ion binding"/>
    <property type="evidence" value="ECO:0007669"/>
    <property type="project" value="InterPro"/>
</dbReference>
<dbReference type="Proteomes" id="UP000007148">
    <property type="component" value="Unassembled WGS sequence"/>
</dbReference>
<dbReference type="InParanoid" id="G4TEB0"/>
<dbReference type="GO" id="GO:0005737">
    <property type="term" value="C:cytoplasm"/>
    <property type="evidence" value="ECO:0007669"/>
    <property type="project" value="TreeGrafter"/>
</dbReference>
<feature type="compositionally biased region" description="Low complexity" evidence="4">
    <location>
        <begin position="205"/>
        <end position="217"/>
    </location>
</feature>
<keyword evidence="1" id="KW-0479">Metal-binding</keyword>
<reference evidence="6 7" key="1">
    <citation type="journal article" date="2011" name="PLoS Pathog.">
        <title>Endophytic Life Strategies Decoded by Genome and Transcriptome Analyses of the Mutualistic Root Symbiont Piriformospora indica.</title>
        <authorList>
            <person name="Zuccaro A."/>
            <person name="Lahrmann U."/>
            <person name="Guldener U."/>
            <person name="Langen G."/>
            <person name="Pfiffi S."/>
            <person name="Biedenkopf D."/>
            <person name="Wong P."/>
            <person name="Samans B."/>
            <person name="Grimm C."/>
            <person name="Basiewicz M."/>
            <person name="Murat C."/>
            <person name="Martin F."/>
            <person name="Kogel K.H."/>
        </authorList>
    </citation>
    <scope>NUCLEOTIDE SEQUENCE [LARGE SCALE GENOMIC DNA]</scope>
    <source>
        <strain evidence="6 7">DSM 11827</strain>
    </source>
</reference>
<evidence type="ECO:0000313" key="7">
    <source>
        <dbReference type="Proteomes" id="UP000007148"/>
    </source>
</evidence>
<sequence>MSTYVAPEDQLEEHLGWMKAALDMVQFQDHRRSRQATKILLEANEAMEAGEVPVGCVFVRDGRIIAKARNRTNELRNSTRHAELEAIDYILSSPELTPDPTAERLLQTTTLYVTVEPCIMCGSALRQMGIKEVYYGCGNDRFGGCGSVLAVNESDHPRNPPYPASMGYLRDEAIMILRRFYLTENKNAPIPRAKANRVLKTEILPPSTTSSASRTPIPGTPRLQE</sequence>
<organism evidence="6 7">
    <name type="scientific">Serendipita indica (strain DSM 11827)</name>
    <name type="common">Root endophyte fungus</name>
    <name type="synonym">Piriformospora indica</name>
    <dbReference type="NCBI Taxonomy" id="1109443"/>
    <lineage>
        <taxon>Eukaryota</taxon>
        <taxon>Fungi</taxon>
        <taxon>Dikarya</taxon>
        <taxon>Basidiomycota</taxon>
        <taxon>Agaricomycotina</taxon>
        <taxon>Agaricomycetes</taxon>
        <taxon>Sebacinales</taxon>
        <taxon>Serendipitaceae</taxon>
        <taxon>Serendipita</taxon>
    </lineage>
</organism>
<proteinExistence type="predicted"/>
<comment type="caution">
    <text evidence="6">The sequence shown here is derived from an EMBL/GenBank/DDBJ whole genome shotgun (WGS) entry which is preliminary data.</text>
</comment>
<evidence type="ECO:0000256" key="1">
    <source>
        <dbReference type="ARBA" id="ARBA00022723"/>
    </source>
</evidence>
<dbReference type="InterPro" id="IPR002125">
    <property type="entry name" value="CMP_dCMP_dom"/>
</dbReference>
<evidence type="ECO:0000256" key="4">
    <source>
        <dbReference type="SAM" id="MobiDB-lite"/>
    </source>
</evidence>
<keyword evidence="3" id="KW-0862">Zinc</keyword>
<dbReference type="PANTHER" id="PTHR11079">
    <property type="entry name" value="CYTOSINE DEAMINASE FAMILY MEMBER"/>
    <property type="match status" value="1"/>
</dbReference>
<keyword evidence="7" id="KW-1185">Reference proteome</keyword>
<dbReference type="GO" id="GO:0052717">
    <property type="term" value="F:tRNA-specific adenosine-34 deaminase activity"/>
    <property type="evidence" value="ECO:0007669"/>
    <property type="project" value="UniProtKB-EC"/>
</dbReference>
<dbReference type="Pfam" id="PF00383">
    <property type="entry name" value="dCMP_cyt_deam_1"/>
    <property type="match status" value="1"/>
</dbReference>
<dbReference type="CDD" id="cd01285">
    <property type="entry name" value="nucleoside_deaminase"/>
    <property type="match status" value="1"/>
</dbReference>
<feature type="region of interest" description="Disordered" evidence="4">
    <location>
        <begin position="201"/>
        <end position="225"/>
    </location>
</feature>
<evidence type="ECO:0000313" key="6">
    <source>
        <dbReference type="EMBL" id="CCA69653.1"/>
    </source>
</evidence>